<evidence type="ECO:0000313" key="1">
    <source>
        <dbReference type="EMBL" id="PWA11984.1"/>
    </source>
</evidence>
<dbReference type="OrthoDB" id="2941246at2"/>
<dbReference type="Proteomes" id="UP000245998">
    <property type="component" value="Unassembled WGS sequence"/>
</dbReference>
<protein>
    <submittedName>
        <fullName evidence="1">Uncharacterized protein</fullName>
    </submittedName>
</protein>
<gene>
    <name evidence="1" type="ORF">DCC39_08335</name>
</gene>
<sequence length="132" mass="15219">MKFRQKDFSEELKGKIRNTELALKSHVEKLLSSYKPIFAEKNVDFDAGFDREGNDPFQPGYRSSVSIGISENDELIDLHLLKIWECDRYIVGVPTAKNIPGSKIIGELLDEPLEEVKKELKEYIEEVLYNLD</sequence>
<comment type="caution">
    <text evidence="1">The sequence shown here is derived from an EMBL/GenBank/DDBJ whole genome shotgun (WGS) entry which is preliminary data.</text>
</comment>
<reference evidence="1 2" key="1">
    <citation type="submission" date="2018-04" db="EMBL/GenBank/DDBJ databases">
        <title>Camelliibacillus theae gen. nov., sp. nov., isolated from Pu'er tea.</title>
        <authorList>
            <person name="Niu L."/>
        </authorList>
    </citation>
    <scope>NUCLEOTIDE SEQUENCE [LARGE SCALE GENOMIC DNA]</scope>
    <source>
        <strain evidence="1 2">T8</strain>
    </source>
</reference>
<name>A0A2U1K473_9BACI</name>
<dbReference type="AlphaFoldDB" id="A0A2U1K473"/>
<dbReference type="EMBL" id="QCZG01000014">
    <property type="protein sequence ID" value="PWA11984.1"/>
    <property type="molecule type" value="Genomic_DNA"/>
</dbReference>
<proteinExistence type="predicted"/>
<accession>A0A2U1K473</accession>
<dbReference type="RefSeq" id="WP_116554484.1">
    <property type="nucleotide sequence ID" value="NZ_QCZG01000014.1"/>
</dbReference>
<evidence type="ECO:0000313" key="2">
    <source>
        <dbReference type="Proteomes" id="UP000245998"/>
    </source>
</evidence>
<keyword evidence="2" id="KW-1185">Reference proteome</keyword>
<organism evidence="1 2">
    <name type="scientific">Pueribacillus theae</name>
    <dbReference type="NCBI Taxonomy" id="2171751"/>
    <lineage>
        <taxon>Bacteria</taxon>
        <taxon>Bacillati</taxon>
        <taxon>Bacillota</taxon>
        <taxon>Bacilli</taxon>
        <taxon>Bacillales</taxon>
        <taxon>Bacillaceae</taxon>
        <taxon>Pueribacillus</taxon>
    </lineage>
</organism>